<keyword evidence="2" id="KW-0378">Hydrolase</keyword>
<reference evidence="2" key="1">
    <citation type="submission" date="2022-07" db="EMBL/GenBank/DDBJ databases">
        <authorList>
            <person name="Wu T."/>
        </authorList>
    </citation>
    <scope>NUCLEOTIDE SEQUENCE</scope>
    <source>
        <strain evidence="2">SD-1</strain>
    </source>
</reference>
<proteinExistence type="predicted"/>
<dbReference type="RefSeq" id="WP_264398814.1">
    <property type="nucleotide sequence ID" value="NZ_CP101180.1"/>
</dbReference>
<evidence type="ECO:0000313" key="3">
    <source>
        <dbReference type="Proteomes" id="UP001163293"/>
    </source>
</evidence>
<dbReference type="CDD" id="cd00085">
    <property type="entry name" value="HNHc"/>
    <property type="match status" value="1"/>
</dbReference>
<evidence type="ECO:0000259" key="1">
    <source>
        <dbReference type="Pfam" id="PF01844"/>
    </source>
</evidence>
<protein>
    <submittedName>
        <fullName evidence="2">HNH endonuclease</fullName>
    </submittedName>
</protein>
<dbReference type="Proteomes" id="UP001163293">
    <property type="component" value="Chromosome"/>
</dbReference>
<accession>A0AAX3EKH7</accession>
<feature type="domain" description="HNH" evidence="1">
    <location>
        <begin position="101"/>
        <end position="134"/>
    </location>
</feature>
<dbReference type="AlphaFoldDB" id="A0AAX3EKH7"/>
<dbReference type="GO" id="GO:0003676">
    <property type="term" value="F:nucleic acid binding"/>
    <property type="evidence" value="ECO:0007669"/>
    <property type="project" value="InterPro"/>
</dbReference>
<evidence type="ECO:0000313" key="2">
    <source>
        <dbReference type="EMBL" id="UYV98415.1"/>
    </source>
</evidence>
<organism evidence="2 3">
    <name type="scientific">Paenarthrobacter ureafaciens</name>
    <dbReference type="NCBI Taxonomy" id="37931"/>
    <lineage>
        <taxon>Bacteria</taxon>
        <taxon>Bacillati</taxon>
        <taxon>Actinomycetota</taxon>
        <taxon>Actinomycetes</taxon>
        <taxon>Micrococcales</taxon>
        <taxon>Micrococcaceae</taxon>
        <taxon>Paenarthrobacter</taxon>
    </lineage>
</organism>
<keyword evidence="2" id="KW-0255">Endonuclease</keyword>
<name>A0AAX3EKH7_PAEUR</name>
<dbReference type="EMBL" id="CP101185">
    <property type="protein sequence ID" value="UYV98415.1"/>
    <property type="molecule type" value="Genomic_DNA"/>
</dbReference>
<keyword evidence="2" id="KW-0540">Nuclease</keyword>
<dbReference type="Pfam" id="PF01844">
    <property type="entry name" value="HNH"/>
    <property type="match status" value="1"/>
</dbReference>
<sequence>MLKQRAVEWNAANAEQKSAIGKLYYRNNRERAQMQNAAWRAANPEKAREISRNTSARRRARLRGVTVEDFSLAEIWERDEGICWLCEATIDPLISWPDPKSMSLEHKVPISLGGGHTRANCALAHLGCNLLKGSKLITEAQEFQVLLTEAAAEATAEDIDLTLECSQPEALEQLEFSLWPSQGTIESVMTIS</sequence>
<dbReference type="InterPro" id="IPR002711">
    <property type="entry name" value="HNH"/>
</dbReference>
<dbReference type="GO" id="GO:0004519">
    <property type="term" value="F:endonuclease activity"/>
    <property type="evidence" value="ECO:0007669"/>
    <property type="project" value="UniProtKB-KW"/>
</dbReference>
<keyword evidence="3" id="KW-1185">Reference proteome</keyword>
<dbReference type="InterPro" id="IPR003615">
    <property type="entry name" value="HNH_nuc"/>
</dbReference>
<gene>
    <name evidence="2" type="ORF">NL394_04080</name>
</gene>
<dbReference type="GO" id="GO:0008270">
    <property type="term" value="F:zinc ion binding"/>
    <property type="evidence" value="ECO:0007669"/>
    <property type="project" value="InterPro"/>
</dbReference>
<dbReference type="Gene3D" id="1.10.30.50">
    <property type="match status" value="1"/>
</dbReference>